<dbReference type="EMBL" id="BAAFGZ010000258">
    <property type="protein sequence ID" value="GAB0137208.1"/>
    <property type="molecule type" value="Genomic_DNA"/>
</dbReference>
<sequence length="232" mass="25259">MPTIPKPALPLHAASFDPWNSSSTGHQRGESRPGTAWRDSRNRRLNEQLRGVHAPPDTSVPSRASEPKARSSVVDMLRKPGLMRKGNGDGVPEAAGREQQQQQQQHESRAGRGAIFAGTCIHVNGSTFPLVSDHALKRIVTDNGGSMSLHLGRRKVTHVVLGTSTAGGLAGGKMEREIRRMRGCGVYFVGVEWVLESLKSGKRLPEARFSIARMASSAQASVYDKHRLRKEG</sequence>
<evidence type="ECO:0000313" key="3">
    <source>
        <dbReference type="EMBL" id="GAB0137208.1"/>
    </source>
</evidence>
<dbReference type="Gene3D" id="3.40.50.10190">
    <property type="entry name" value="BRCT domain"/>
    <property type="match status" value="1"/>
</dbReference>
<organism evidence="3 4">
    <name type="scientific">Epichloe bromicola</name>
    <dbReference type="NCBI Taxonomy" id="79588"/>
    <lineage>
        <taxon>Eukaryota</taxon>
        <taxon>Fungi</taxon>
        <taxon>Dikarya</taxon>
        <taxon>Ascomycota</taxon>
        <taxon>Pezizomycotina</taxon>
        <taxon>Sordariomycetes</taxon>
        <taxon>Hypocreomycetidae</taxon>
        <taxon>Hypocreales</taxon>
        <taxon>Clavicipitaceae</taxon>
        <taxon>Epichloe</taxon>
    </lineage>
</organism>
<comment type="caution">
    <text evidence="3">The sequence shown here is derived from an EMBL/GenBank/DDBJ whole genome shotgun (WGS) entry which is preliminary data.</text>
</comment>
<feature type="compositionally biased region" description="Basic and acidic residues" evidence="1">
    <location>
        <begin position="38"/>
        <end position="47"/>
    </location>
</feature>
<dbReference type="InterPro" id="IPR036420">
    <property type="entry name" value="BRCT_dom_sf"/>
</dbReference>
<keyword evidence="4" id="KW-1185">Reference proteome</keyword>
<evidence type="ECO:0000259" key="2">
    <source>
        <dbReference type="PROSITE" id="PS50172"/>
    </source>
</evidence>
<dbReference type="Proteomes" id="UP001562357">
    <property type="component" value="Unassembled WGS sequence"/>
</dbReference>
<gene>
    <name evidence="3" type="primary">g5484</name>
    <name evidence="3" type="ORF">EsDP_00005484</name>
</gene>
<proteinExistence type="predicted"/>
<name>A0ABQ0CUT4_9HYPO</name>
<protein>
    <recommendedName>
        <fullName evidence="2">BRCT domain-containing protein</fullName>
    </recommendedName>
</protein>
<dbReference type="SUPFAM" id="SSF52113">
    <property type="entry name" value="BRCT domain"/>
    <property type="match status" value="1"/>
</dbReference>
<feature type="domain" description="BRCT" evidence="2">
    <location>
        <begin position="111"/>
        <end position="211"/>
    </location>
</feature>
<dbReference type="InterPro" id="IPR001357">
    <property type="entry name" value="BRCT_dom"/>
</dbReference>
<evidence type="ECO:0000256" key="1">
    <source>
        <dbReference type="SAM" id="MobiDB-lite"/>
    </source>
</evidence>
<reference evidence="4" key="1">
    <citation type="submission" date="2024-06" db="EMBL/GenBank/DDBJ databases">
        <title>Draft Genome Sequences of Epichloe bromicola Strains Isolated from Elymus ciliaris.</title>
        <authorList>
            <consortium name="Epichloe bromicola genome sequencing consortium"/>
            <person name="Miura A."/>
            <person name="Imano S."/>
            <person name="Ashida A."/>
            <person name="Sato I."/>
            <person name="Chiba S."/>
            <person name="Tanaka A."/>
            <person name="Camagna M."/>
            <person name="Takemoto D."/>
        </authorList>
    </citation>
    <scope>NUCLEOTIDE SEQUENCE [LARGE SCALE GENOMIC DNA]</scope>
    <source>
        <strain evidence="4">DP</strain>
    </source>
</reference>
<accession>A0ABQ0CUT4</accession>
<feature type="region of interest" description="Disordered" evidence="1">
    <location>
        <begin position="1"/>
        <end position="111"/>
    </location>
</feature>
<evidence type="ECO:0000313" key="4">
    <source>
        <dbReference type="Proteomes" id="UP001562357"/>
    </source>
</evidence>
<dbReference type="PROSITE" id="PS50172">
    <property type="entry name" value="BRCT"/>
    <property type="match status" value="1"/>
</dbReference>